<gene>
    <name evidence="4" type="ORF">ED312_19575</name>
</gene>
<keyword evidence="5" id="KW-1185">Reference proteome</keyword>
<dbReference type="Gene3D" id="1.10.10.10">
    <property type="entry name" value="Winged helix-like DNA-binding domain superfamily/Winged helix DNA-binding domain"/>
    <property type="match status" value="1"/>
</dbReference>
<dbReference type="SUPFAM" id="SSF46785">
    <property type="entry name" value="Winged helix' DNA-binding domain"/>
    <property type="match status" value="1"/>
</dbReference>
<dbReference type="InterPro" id="IPR000182">
    <property type="entry name" value="GNAT_dom"/>
</dbReference>
<feature type="domain" description="HTH marR-type" evidence="2">
    <location>
        <begin position="9"/>
        <end position="155"/>
    </location>
</feature>
<name>A0A3N0DR74_SINP1</name>
<dbReference type="RefSeq" id="WP_123217722.1">
    <property type="nucleotide sequence ID" value="NZ_RJTM01000136.1"/>
</dbReference>
<dbReference type="InterPro" id="IPR011991">
    <property type="entry name" value="ArsR-like_HTH"/>
</dbReference>
<dbReference type="AlphaFoldDB" id="A0A3N0DR74"/>
<keyword evidence="1" id="KW-0808">Transferase</keyword>
<dbReference type="CDD" id="cd04301">
    <property type="entry name" value="NAT_SF"/>
    <property type="match status" value="1"/>
</dbReference>
<protein>
    <submittedName>
        <fullName evidence="4">MarR family transcriptional regulator</fullName>
    </submittedName>
</protein>
<dbReference type="Pfam" id="PF00583">
    <property type="entry name" value="Acetyltransf_1"/>
    <property type="match status" value="1"/>
</dbReference>
<reference evidence="4 5" key="1">
    <citation type="submission" date="2018-10" db="EMBL/GenBank/DDBJ databases">
        <title>Sinomicrobium pectinilyticum sp. nov., a pectinase-producing bacterium isolated from alkaline and saline soil, and emended description of the genus Sinomicrobium.</title>
        <authorList>
            <person name="Cheng B."/>
            <person name="Li C."/>
            <person name="Lai Q."/>
            <person name="Du M."/>
            <person name="Shao Z."/>
            <person name="Xu P."/>
            <person name="Yang C."/>
        </authorList>
    </citation>
    <scope>NUCLEOTIDE SEQUENCE [LARGE SCALE GENOMIC DNA]</scope>
    <source>
        <strain evidence="4 5">5DNS001</strain>
    </source>
</reference>
<dbReference type="PANTHER" id="PTHR13947:SF37">
    <property type="entry name" value="LD18367P"/>
    <property type="match status" value="1"/>
</dbReference>
<accession>A0A3N0DR74</accession>
<evidence type="ECO:0000259" key="3">
    <source>
        <dbReference type="PROSITE" id="PS51186"/>
    </source>
</evidence>
<dbReference type="SUPFAM" id="SSF55729">
    <property type="entry name" value="Acyl-CoA N-acyltransferases (Nat)"/>
    <property type="match status" value="1"/>
</dbReference>
<dbReference type="OrthoDB" id="1431064at2"/>
<sequence length="325" mass="36693">MNLFAKTGKMALGSRLRLLTAKVTDDAAKIYELYQVGLVPKWFPVFFVLSEEGEKTITEIAGAIGHSQPSVSKIVREMTAAGLVRENLDTGDRRRNVVALTPEGQKITSKIKEQYADVDAAVEAMIATARHNLWEAIEEWEYLLDRKSLLQRVEEQRKIRESKKVRIEEYKPEYQSAFRALNEAWISTYFEMEEADYKALEDPQGYILDKGGKIFVALYDDEPVGVCALIKMDDPFYDYELAKMAVSSKARGKNIGFLLGKAVIQAAEQLGGKNIYLESNTILKPAIGLYRKLGFRKVAGHFTPYKRCNIQMAMDLEAARDKSGL</sequence>
<dbReference type="PANTHER" id="PTHR13947">
    <property type="entry name" value="GNAT FAMILY N-ACETYLTRANSFERASE"/>
    <property type="match status" value="1"/>
</dbReference>
<dbReference type="PROSITE" id="PS50995">
    <property type="entry name" value="HTH_MARR_2"/>
    <property type="match status" value="1"/>
</dbReference>
<dbReference type="InterPro" id="IPR050769">
    <property type="entry name" value="NAT_camello-type"/>
</dbReference>
<feature type="domain" description="N-acetyltransferase" evidence="3">
    <location>
        <begin position="176"/>
        <end position="317"/>
    </location>
</feature>
<dbReference type="GO" id="GO:0003700">
    <property type="term" value="F:DNA-binding transcription factor activity"/>
    <property type="evidence" value="ECO:0007669"/>
    <property type="project" value="InterPro"/>
</dbReference>
<dbReference type="EMBL" id="RJTM01000136">
    <property type="protein sequence ID" value="RNL78138.1"/>
    <property type="molecule type" value="Genomic_DNA"/>
</dbReference>
<dbReference type="InterPro" id="IPR036388">
    <property type="entry name" value="WH-like_DNA-bd_sf"/>
</dbReference>
<evidence type="ECO:0000313" key="5">
    <source>
        <dbReference type="Proteomes" id="UP000267469"/>
    </source>
</evidence>
<dbReference type="GO" id="GO:0008080">
    <property type="term" value="F:N-acetyltransferase activity"/>
    <property type="evidence" value="ECO:0007669"/>
    <property type="project" value="InterPro"/>
</dbReference>
<proteinExistence type="predicted"/>
<organism evidence="4 5">
    <name type="scientific">Sinomicrobium pectinilyticum</name>
    <dbReference type="NCBI Taxonomy" id="1084421"/>
    <lineage>
        <taxon>Bacteria</taxon>
        <taxon>Pseudomonadati</taxon>
        <taxon>Bacteroidota</taxon>
        <taxon>Flavobacteriia</taxon>
        <taxon>Flavobacteriales</taxon>
        <taxon>Flavobacteriaceae</taxon>
        <taxon>Sinomicrobium</taxon>
    </lineage>
</organism>
<dbReference type="Pfam" id="PF12802">
    <property type="entry name" value="MarR_2"/>
    <property type="match status" value="1"/>
</dbReference>
<dbReference type="Proteomes" id="UP000267469">
    <property type="component" value="Unassembled WGS sequence"/>
</dbReference>
<evidence type="ECO:0000313" key="4">
    <source>
        <dbReference type="EMBL" id="RNL78138.1"/>
    </source>
</evidence>
<dbReference type="InterPro" id="IPR000835">
    <property type="entry name" value="HTH_MarR-typ"/>
</dbReference>
<dbReference type="SMART" id="SM00347">
    <property type="entry name" value="HTH_MARR"/>
    <property type="match status" value="1"/>
</dbReference>
<comment type="caution">
    <text evidence="4">The sequence shown here is derived from an EMBL/GenBank/DDBJ whole genome shotgun (WGS) entry which is preliminary data.</text>
</comment>
<dbReference type="CDD" id="cd00090">
    <property type="entry name" value="HTH_ARSR"/>
    <property type="match status" value="1"/>
</dbReference>
<dbReference type="InterPro" id="IPR016181">
    <property type="entry name" value="Acyl_CoA_acyltransferase"/>
</dbReference>
<evidence type="ECO:0000259" key="2">
    <source>
        <dbReference type="PROSITE" id="PS50995"/>
    </source>
</evidence>
<dbReference type="PROSITE" id="PS51186">
    <property type="entry name" value="GNAT"/>
    <property type="match status" value="1"/>
</dbReference>
<evidence type="ECO:0000256" key="1">
    <source>
        <dbReference type="ARBA" id="ARBA00022679"/>
    </source>
</evidence>
<dbReference type="Gene3D" id="3.40.630.30">
    <property type="match status" value="1"/>
</dbReference>
<dbReference type="InterPro" id="IPR036390">
    <property type="entry name" value="WH_DNA-bd_sf"/>
</dbReference>